<dbReference type="Proteomes" id="UP001301731">
    <property type="component" value="Chromosome"/>
</dbReference>
<dbReference type="EMBL" id="CP137573">
    <property type="protein sequence ID" value="WOX23129.1"/>
    <property type="molecule type" value="Genomic_DNA"/>
</dbReference>
<sequence>MTVRLTLVAPAMNTALREARFDDGPLEPAGRAAAAAVAAAGALRTEGARVRVSPSVRCRETADALGLGGAAEPREALAGCAMGRWRGLRLDEVAAAEGPAVAAWLADPAAAPHGGESLRALRERVGAWVERLEPGWVVAVVEPDVLRAVVVHALGLDDAVLWRLDPRPLSVTHLTGRAGRWNLRLGEPLGRG</sequence>
<dbReference type="InterPro" id="IPR013078">
    <property type="entry name" value="His_Pase_superF_clade-1"/>
</dbReference>
<evidence type="ECO:0000313" key="2">
    <source>
        <dbReference type="Proteomes" id="UP001301731"/>
    </source>
</evidence>
<organism evidence="1 2">
    <name type="scientific">Streptomyces solicathayae</name>
    <dbReference type="NCBI Taxonomy" id="3081768"/>
    <lineage>
        <taxon>Bacteria</taxon>
        <taxon>Bacillati</taxon>
        <taxon>Actinomycetota</taxon>
        <taxon>Actinomycetes</taxon>
        <taxon>Kitasatosporales</taxon>
        <taxon>Streptomycetaceae</taxon>
        <taxon>Streptomyces</taxon>
    </lineage>
</organism>
<accession>A0ABZ0LWF9</accession>
<reference evidence="1 2" key="1">
    <citation type="submission" date="2023-10" db="EMBL/GenBank/DDBJ databases">
        <title>The genome sequence of Streptomyces sp. HUAS YS2.</title>
        <authorList>
            <person name="Mo P."/>
        </authorList>
    </citation>
    <scope>NUCLEOTIDE SEQUENCE [LARGE SCALE GENOMIC DNA]</scope>
    <source>
        <strain evidence="1 2">HUAS YS2</strain>
    </source>
</reference>
<keyword evidence="2" id="KW-1185">Reference proteome</keyword>
<dbReference type="Pfam" id="PF00300">
    <property type="entry name" value="His_Phos_1"/>
    <property type="match status" value="1"/>
</dbReference>
<dbReference type="Gene3D" id="3.40.50.1240">
    <property type="entry name" value="Phosphoglycerate mutase-like"/>
    <property type="match status" value="1"/>
</dbReference>
<dbReference type="RefSeq" id="WP_318104688.1">
    <property type="nucleotide sequence ID" value="NZ_CP137573.1"/>
</dbReference>
<evidence type="ECO:0000313" key="1">
    <source>
        <dbReference type="EMBL" id="WOX23129.1"/>
    </source>
</evidence>
<proteinExistence type="predicted"/>
<protein>
    <submittedName>
        <fullName evidence="1">Histidine phosphatase family protein</fullName>
    </submittedName>
</protein>
<gene>
    <name evidence="1" type="ORF">R2D22_17700</name>
</gene>
<name>A0ABZ0LWF9_9ACTN</name>
<dbReference type="SUPFAM" id="SSF53254">
    <property type="entry name" value="Phosphoglycerate mutase-like"/>
    <property type="match status" value="1"/>
</dbReference>
<dbReference type="InterPro" id="IPR029033">
    <property type="entry name" value="His_PPase_superfam"/>
</dbReference>